<dbReference type="EC" id="5.4.2.12" evidence="4"/>
<feature type="domain" description="Metalloenzyme" evidence="9">
    <location>
        <begin position="4"/>
        <end position="497"/>
    </location>
</feature>
<dbReference type="GO" id="GO:0006096">
    <property type="term" value="P:glycolytic process"/>
    <property type="evidence" value="ECO:0007669"/>
    <property type="project" value="UniProtKB-UniPathway"/>
</dbReference>
<comment type="cofactor">
    <cofactor evidence="1">
        <name>Mn(2+)</name>
        <dbReference type="ChEBI" id="CHEBI:29035"/>
    </cofactor>
</comment>
<dbReference type="SUPFAM" id="SSF64158">
    <property type="entry name" value="2,3-Bisphosphoglycerate-independent phosphoglycerate mutase, substrate-binding domain"/>
    <property type="match status" value="1"/>
</dbReference>
<name>A0A381RYQ7_9ZZZZ</name>
<sequence length="519" mass="57528">MATSVLIVLDGWGHSETPDHNAIHQARTPHWDELWVTAPRTLISGSGIDVGLPADQMGNSEVGHMTIGAGRTIFQDLTRIDQAIEDNSFNQNPVFEDTFAMASGHRLHVMGLLSPGGVHSHENHIAEIIQMARRRRVEVILHAFLDGRDTPPQSAEPSLQRFDKMLAEEGTGTIGSVCGRYFAMDRDQRWDRTEAAYRMLAEGVSPYHAEDPLKALNAAYARGETDEFVQPTLIGNRNTIKAGDVILFMNFRADRARQLSRAFVEARFRQFPRNSHPKLRCFVTMTQYAADLGSEVDDQSVRHVFEPQSVVNSIGEHLSKLGKTQLRIAETEKYAHVTFFFSGGQEQPYPGEDRILIPSPKVATYDLAPEMSAHEITDNLVRVLEEDSFDFIVCNFANGDMVGHTGDFAAAKQAVETIDDCIGRIKKAVEQSGSHCLITADHGNVERMLDLTTHQLHTAHTSERVPLVYIGRNVKRLANNGTLADVAPTLLALMQIEMPGEMTGRSLLMELNSPSGGDH</sequence>
<evidence type="ECO:0000256" key="5">
    <source>
        <dbReference type="ARBA" id="ARBA00022723"/>
    </source>
</evidence>
<protein>
    <recommendedName>
        <fullName evidence="4">phosphoglycerate mutase (2,3-diphosphoglycerate-independent)</fullName>
        <ecNumber evidence="4">5.4.2.12</ecNumber>
    </recommendedName>
</protein>
<dbReference type="InterPro" id="IPR005995">
    <property type="entry name" value="Pgm_bpd_ind"/>
</dbReference>
<proteinExistence type="inferred from homology"/>
<evidence type="ECO:0000256" key="4">
    <source>
        <dbReference type="ARBA" id="ARBA00012026"/>
    </source>
</evidence>
<evidence type="ECO:0000256" key="6">
    <source>
        <dbReference type="ARBA" id="ARBA00023152"/>
    </source>
</evidence>
<dbReference type="NCBIfam" id="TIGR01307">
    <property type="entry name" value="pgm_bpd_ind"/>
    <property type="match status" value="1"/>
</dbReference>
<dbReference type="UniPathway" id="UPA00109">
    <property type="reaction ID" value="UER00186"/>
</dbReference>
<keyword evidence="5" id="KW-0479">Metal-binding</keyword>
<dbReference type="Pfam" id="PF06415">
    <property type="entry name" value="iPGM_N"/>
    <property type="match status" value="1"/>
</dbReference>
<comment type="pathway">
    <text evidence="2">Carbohydrate degradation; glycolysis; pyruvate from D-glyceraldehyde 3-phosphate: step 3/5.</text>
</comment>
<dbReference type="PANTHER" id="PTHR31637:SF0">
    <property type="entry name" value="2,3-BISPHOSPHOGLYCERATE-INDEPENDENT PHOSPHOGLYCERATE MUTASE"/>
    <property type="match status" value="1"/>
</dbReference>
<evidence type="ECO:0000256" key="7">
    <source>
        <dbReference type="ARBA" id="ARBA00023211"/>
    </source>
</evidence>
<feature type="domain" description="BPG-independent PGAM N-terminal" evidence="10">
    <location>
        <begin position="80"/>
        <end position="289"/>
    </location>
</feature>
<dbReference type="Gene3D" id="3.40.720.10">
    <property type="entry name" value="Alkaline Phosphatase, subunit A"/>
    <property type="match status" value="1"/>
</dbReference>
<keyword evidence="6" id="KW-0324">Glycolysis</keyword>
<evidence type="ECO:0000256" key="1">
    <source>
        <dbReference type="ARBA" id="ARBA00001936"/>
    </source>
</evidence>
<dbReference type="InterPro" id="IPR011258">
    <property type="entry name" value="BPG-indep_PGM_N"/>
</dbReference>
<dbReference type="PANTHER" id="PTHR31637">
    <property type="entry name" value="2,3-BISPHOSPHOGLYCERATE-INDEPENDENT PHOSPHOGLYCERATE MUTASE"/>
    <property type="match status" value="1"/>
</dbReference>
<dbReference type="CDD" id="cd16010">
    <property type="entry name" value="iPGM"/>
    <property type="match status" value="1"/>
</dbReference>
<dbReference type="AlphaFoldDB" id="A0A381RYQ7"/>
<evidence type="ECO:0000256" key="8">
    <source>
        <dbReference type="ARBA" id="ARBA00023235"/>
    </source>
</evidence>
<dbReference type="InterPro" id="IPR006124">
    <property type="entry name" value="Metalloenzyme"/>
</dbReference>
<dbReference type="GO" id="GO:0030145">
    <property type="term" value="F:manganese ion binding"/>
    <property type="evidence" value="ECO:0007669"/>
    <property type="project" value="InterPro"/>
</dbReference>
<gene>
    <name evidence="11" type="ORF">METZ01_LOCUS49839</name>
</gene>
<dbReference type="SUPFAM" id="SSF53649">
    <property type="entry name" value="Alkaline phosphatase-like"/>
    <property type="match status" value="1"/>
</dbReference>
<dbReference type="InterPro" id="IPR036646">
    <property type="entry name" value="PGAM_B_sf"/>
</dbReference>
<dbReference type="FunFam" id="3.40.1450.10:FF:000002">
    <property type="entry name" value="2,3-bisphosphoglycerate-independent phosphoglycerate mutase"/>
    <property type="match status" value="1"/>
</dbReference>
<dbReference type="InterPro" id="IPR017850">
    <property type="entry name" value="Alkaline_phosphatase_core_sf"/>
</dbReference>
<evidence type="ECO:0000259" key="9">
    <source>
        <dbReference type="Pfam" id="PF01676"/>
    </source>
</evidence>
<dbReference type="Pfam" id="PF01676">
    <property type="entry name" value="Metalloenzyme"/>
    <property type="match status" value="1"/>
</dbReference>
<accession>A0A381RYQ7</accession>
<reference evidence="11" key="1">
    <citation type="submission" date="2018-05" db="EMBL/GenBank/DDBJ databases">
        <authorList>
            <person name="Lanie J.A."/>
            <person name="Ng W.-L."/>
            <person name="Kazmierczak K.M."/>
            <person name="Andrzejewski T.M."/>
            <person name="Davidsen T.M."/>
            <person name="Wayne K.J."/>
            <person name="Tettelin H."/>
            <person name="Glass J.I."/>
            <person name="Rusch D."/>
            <person name="Podicherti R."/>
            <person name="Tsui H.-C.T."/>
            <person name="Winkler M.E."/>
        </authorList>
    </citation>
    <scope>NUCLEOTIDE SEQUENCE</scope>
</reference>
<evidence type="ECO:0000256" key="3">
    <source>
        <dbReference type="ARBA" id="ARBA00008819"/>
    </source>
</evidence>
<keyword evidence="7" id="KW-0464">Manganese</keyword>
<evidence type="ECO:0000259" key="10">
    <source>
        <dbReference type="Pfam" id="PF06415"/>
    </source>
</evidence>
<dbReference type="GO" id="GO:0006007">
    <property type="term" value="P:glucose catabolic process"/>
    <property type="evidence" value="ECO:0007669"/>
    <property type="project" value="InterPro"/>
</dbReference>
<dbReference type="GO" id="GO:0005829">
    <property type="term" value="C:cytosol"/>
    <property type="evidence" value="ECO:0007669"/>
    <property type="project" value="TreeGrafter"/>
</dbReference>
<dbReference type="GO" id="GO:0004619">
    <property type="term" value="F:phosphoglycerate mutase activity"/>
    <property type="evidence" value="ECO:0007669"/>
    <property type="project" value="UniProtKB-EC"/>
</dbReference>
<keyword evidence="8" id="KW-0413">Isomerase</keyword>
<dbReference type="Gene3D" id="3.40.1450.10">
    <property type="entry name" value="BPG-independent phosphoglycerate mutase, domain B"/>
    <property type="match status" value="1"/>
</dbReference>
<evidence type="ECO:0000313" key="11">
    <source>
        <dbReference type="EMBL" id="SUZ96985.1"/>
    </source>
</evidence>
<dbReference type="HAMAP" id="MF_01038">
    <property type="entry name" value="GpmI"/>
    <property type="match status" value="1"/>
</dbReference>
<comment type="similarity">
    <text evidence="3">Belongs to the BPG-independent phosphoglycerate mutase family.</text>
</comment>
<dbReference type="EMBL" id="UINC01002466">
    <property type="protein sequence ID" value="SUZ96985.1"/>
    <property type="molecule type" value="Genomic_DNA"/>
</dbReference>
<evidence type="ECO:0000256" key="2">
    <source>
        <dbReference type="ARBA" id="ARBA00004798"/>
    </source>
</evidence>
<dbReference type="PIRSF" id="PIRSF001492">
    <property type="entry name" value="IPGAM"/>
    <property type="match status" value="1"/>
</dbReference>
<organism evidence="11">
    <name type="scientific">marine metagenome</name>
    <dbReference type="NCBI Taxonomy" id="408172"/>
    <lineage>
        <taxon>unclassified sequences</taxon>
        <taxon>metagenomes</taxon>
        <taxon>ecological metagenomes</taxon>
    </lineage>
</organism>